<dbReference type="InterPro" id="IPR049940">
    <property type="entry name" value="GluQ/Sye"/>
</dbReference>
<keyword evidence="5" id="KW-0547">Nucleotide-binding</keyword>
<dbReference type="InterPro" id="IPR020058">
    <property type="entry name" value="Glu/Gln-tRNA-synth_Ib_cat-dom"/>
</dbReference>
<dbReference type="InterPro" id="IPR004527">
    <property type="entry name" value="Glu-tRNA-ligase_bac/mito"/>
</dbReference>
<keyword evidence="7" id="KW-0648">Protein biosynthesis</keyword>
<evidence type="ECO:0000256" key="4">
    <source>
        <dbReference type="ARBA" id="ARBA00022598"/>
    </source>
</evidence>
<name>A0A3B1BX79_9ZZZZ</name>
<feature type="domain" description="Aminoacyl-tRNA synthetase class I anticodon-binding" evidence="11">
    <location>
        <begin position="341"/>
        <end position="463"/>
    </location>
</feature>
<dbReference type="AlphaFoldDB" id="A0A3B1BX79"/>
<dbReference type="InterPro" id="IPR014729">
    <property type="entry name" value="Rossmann-like_a/b/a_fold"/>
</dbReference>
<dbReference type="CDD" id="cd00808">
    <property type="entry name" value="GluRS_core"/>
    <property type="match status" value="1"/>
</dbReference>
<dbReference type="PROSITE" id="PS00178">
    <property type="entry name" value="AA_TRNA_LIGASE_I"/>
    <property type="match status" value="1"/>
</dbReference>
<dbReference type="PANTHER" id="PTHR43311:SF2">
    <property type="entry name" value="GLUTAMATE--TRNA LIGASE, MITOCHONDRIAL-RELATED"/>
    <property type="match status" value="1"/>
</dbReference>
<dbReference type="GO" id="GO:0006424">
    <property type="term" value="P:glutamyl-tRNA aminoacylation"/>
    <property type="evidence" value="ECO:0007669"/>
    <property type="project" value="InterPro"/>
</dbReference>
<dbReference type="InterPro" id="IPR020751">
    <property type="entry name" value="aa-tRNA-synth_I_codon-bd_sub2"/>
</dbReference>
<dbReference type="Pfam" id="PF19269">
    <property type="entry name" value="Anticodon_2"/>
    <property type="match status" value="1"/>
</dbReference>
<accession>A0A3B1BX79</accession>
<feature type="domain" description="Glutamyl/glutaminyl-tRNA synthetase class Ib catalytic" evidence="10">
    <location>
        <begin position="7"/>
        <end position="323"/>
    </location>
</feature>
<evidence type="ECO:0000256" key="6">
    <source>
        <dbReference type="ARBA" id="ARBA00022840"/>
    </source>
</evidence>
<dbReference type="HAMAP" id="MF_00022">
    <property type="entry name" value="Glu_tRNA_synth_type1"/>
    <property type="match status" value="1"/>
</dbReference>
<reference evidence="12" key="1">
    <citation type="submission" date="2018-06" db="EMBL/GenBank/DDBJ databases">
        <authorList>
            <person name="Zhirakovskaya E."/>
        </authorList>
    </citation>
    <scope>NUCLEOTIDE SEQUENCE</scope>
</reference>
<dbReference type="InterPro" id="IPR033910">
    <property type="entry name" value="GluRS_core"/>
</dbReference>
<feature type="non-terminal residue" evidence="12">
    <location>
        <position position="464"/>
    </location>
</feature>
<evidence type="ECO:0000256" key="3">
    <source>
        <dbReference type="ARBA" id="ARBA00012835"/>
    </source>
</evidence>
<dbReference type="SUPFAM" id="SSF48163">
    <property type="entry name" value="An anticodon-binding domain of class I aminoacyl-tRNA synthetases"/>
    <property type="match status" value="1"/>
</dbReference>
<gene>
    <name evidence="12" type="ORF">MNBD_IGNAVI01-1510</name>
</gene>
<dbReference type="InterPro" id="IPR008925">
    <property type="entry name" value="aa_tRNA-synth_I_cd-bd_sf"/>
</dbReference>
<dbReference type="GO" id="GO:0004818">
    <property type="term" value="F:glutamate-tRNA ligase activity"/>
    <property type="evidence" value="ECO:0007669"/>
    <property type="project" value="UniProtKB-EC"/>
</dbReference>
<dbReference type="GO" id="GO:0000049">
    <property type="term" value="F:tRNA binding"/>
    <property type="evidence" value="ECO:0007669"/>
    <property type="project" value="InterPro"/>
</dbReference>
<dbReference type="Pfam" id="PF00749">
    <property type="entry name" value="tRNA-synt_1c"/>
    <property type="match status" value="1"/>
</dbReference>
<proteinExistence type="inferred from homology"/>
<evidence type="ECO:0000313" key="12">
    <source>
        <dbReference type="EMBL" id="VAX15290.1"/>
    </source>
</evidence>
<comment type="subcellular location">
    <subcellularLocation>
        <location evidence="1">Mitochondrion</location>
    </subcellularLocation>
</comment>
<keyword evidence="6" id="KW-0067">ATP-binding</keyword>
<dbReference type="FunFam" id="3.40.50.620:FF:000045">
    <property type="entry name" value="Glutamate--tRNA ligase, mitochondrial"/>
    <property type="match status" value="1"/>
</dbReference>
<dbReference type="PANTHER" id="PTHR43311">
    <property type="entry name" value="GLUTAMATE--TRNA LIGASE"/>
    <property type="match status" value="1"/>
</dbReference>
<evidence type="ECO:0000256" key="9">
    <source>
        <dbReference type="ARBA" id="ARBA00030865"/>
    </source>
</evidence>
<keyword evidence="8 12" id="KW-0030">Aminoacyl-tRNA synthetase</keyword>
<dbReference type="EMBL" id="UOGD01000014">
    <property type="protein sequence ID" value="VAX15290.1"/>
    <property type="molecule type" value="Genomic_DNA"/>
</dbReference>
<evidence type="ECO:0000259" key="11">
    <source>
        <dbReference type="Pfam" id="PF19269"/>
    </source>
</evidence>
<evidence type="ECO:0000259" key="10">
    <source>
        <dbReference type="Pfam" id="PF00749"/>
    </source>
</evidence>
<dbReference type="EC" id="6.1.1.17" evidence="3"/>
<evidence type="ECO:0000256" key="5">
    <source>
        <dbReference type="ARBA" id="ARBA00022741"/>
    </source>
</evidence>
<evidence type="ECO:0000256" key="1">
    <source>
        <dbReference type="ARBA" id="ARBA00004173"/>
    </source>
</evidence>
<evidence type="ECO:0000256" key="7">
    <source>
        <dbReference type="ARBA" id="ARBA00022917"/>
    </source>
</evidence>
<dbReference type="GO" id="GO:0008270">
    <property type="term" value="F:zinc ion binding"/>
    <property type="evidence" value="ECO:0007669"/>
    <property type="project" value="InterPro"/>
</dbReference>
<evidence type="ECO:0000256" key="8">
    <source>
        <dbReference type="ARBA" id="ARBA00023146"/>
    </source>
</evidence>
<keyword evidence="4 12" id="KW-0436">Ligase</keyword>
<evidence type="ECO:0000256" key="2">
    <source>
        <dbReference type="ARBA" id="ARBA00007894"/>
    </source>
</evidence>
<dbReference type="InterPro" id="IPR000924">
    <property type="entry name" value="Glu/Gln-tRNA-synth"/>
</dbReference>
<dbReference type="InterPro" id="IPR045462">
    <property type="entry name" value="aa-tRNA-synth_I_cd-bd"/>
</dbReference>
<dbReference type="NCBIfam" id="TIGR00464">
    <property type="entry name" value="gltX_bact"/>
    <property type="match status" value="1"/>
</dbReference>
<dbReference type="GO" id="GO:0005739">
    <property type="term" value="C:mitochondrion"/>
    <property type="evidence" value="ECO:0007669"/>
    <property type="project" value="UniProtKB-SubCell"/>
</dbReference>
<dbReference type="GO" id="GO:0005524">
    <property type="term" value="F:ATP binding"/>
    <property type="evidence" value="ECO:0007669"/>
    <property type="project" value="UniProtKB-KW"/>
</dbReference>
<dbReference type="Gene3D" id="3.40.50.620">
    <property type="entry name" value="HUPs"/>
    <property type="match status" value="1"/>
</dbReference>
<dbReference type="InterPro" id="IPR001412">
    <property type="entry name" value="aa-tRNA-synth_I_CS"/>
</dbReference>
<sequence length="464" mass="53351">MSNNTPRVRFAPSPTGYLHVGGLRTALYNYLFAKRNGGKFILRIEDTDRNRFVEGAVENLIDTINWVGLDYDEGPNKGGDFEPYFQSERLDIYKKYADQLIEQGDAYRCFCTPERLKALREEQQKAKLPQAKYDKHCLLLSKEEIEQNLAEGKPHVVRLNVRSGDSVIIDDIVRGRVEFTRDVIDDQVLIKTDGFPTYHMANVVDDHLMGITHVIRGEEWLSSTPKHILLYNAFGWELPKFAHLPLLLNADRSKLSKRQGDVAVEDYRAKGYLKEALLNFVALLGWSAGDNEEYFTLDDMIEKFSLERVHKAGAIFDIDKLNWLNAEHLRKKDKSEILKMLREELAKSKYKDLELSDEYLLQIIEAMLERVSFVKEYIENSPYFFERPTTYDEVVVKKRWKDDSVELLQKYVEKLSALDNPTKEDFEAALKQVAEEAECGAGRIIHPVRLATSGVGIGPGVYDL</sequence>
<dbReference type="PRINTS" id="PR00987">
    <property type="entry name" value="TRNASYNTHGLU"/>
</dbReference>
<protein>
    <recommendedName>
        <fullName evidence="3">glutamate--tRNA ligase</fullName>
        <ecNumber evidence="3">6.1.1.17</ecNumber>
    </recommendedName>
    <alternativeName>
        <fullName evidence="9">Glutamyl-tRNA synthetase</fullName>
    </alternativeName>
</protein>
<comment type="similarity">
    <text evidence="2">Belongs to the class-I aminoacyl-tRNA synthetase family. Glutamate--tRNA ligase type 1 subfamily.</text>
</comment>
<dbReference type="Gene3D" id="1.10.10.350">
    <property type="match status" value="1"/>
</dbReference>
<dbReference type="SUPFAM" id="SSF52374">
    <property type="entry name" value="Nucleotidylyl transferase"/>
    <property type="match status" value="1"/>
</dbReference>
<organism evidence="12">
    <name type="scientific">hydrothermal vent metagenome</name>
    <dbReference type="NCBI Taxonomy" id="652676"/>
    <lineage>
        <taxon>unclassified sequences</taxon>
        <taxon>metagenomes</taxon>
        <taxon>ecological metagenomes</taxon>
    </lineage>
</organism>